<reference evidence="1 2" key="1">
    <citation type="journal article" date="2011" name="J. Exp. Med.">
        <title>A live-attenuated chlamydial vaccine protects against trachoma in nonhuman primates.</title>
        <authorList>
            <person name="Kari L."/>
            <person name="Whitmire W.M."/>
            <person name="Olivares-Zavaleta N."/>
            <person name="Goheen M.M."/>
            <person name="Taylor L.D."/>
            <person name="Carlson J.H."/>
            <person name="Sturdevant G.L."/>
            <person name="Lu C."/>
            <person name="Bakios L.E."/>
            <person name="Randall L.B."/>
            <person name="Parnell M.J."/>
            <person name="Zhong G."/>
            <person name="Caldwell H.D."/>
        </authorList>
    </citation>
    <scope>NUCLEOTIDE SEQUENCE [LARGE SCALE GENOMIC DNA]</scope>
    <source>
        <strain evidence="1 2">A2497</strain>
    </source>
</reference>
<gene>
    <name evidence="1" type="ordered locus">CTO_0221</name>
</gene>
<dbReference type="KEGG" id="cra:CTO_0221"/>
<organism evidence="1 2">
    <name type="scientific">Chlamydia trachomatis serovar A (strain A2497)</name>
    <dbReference type="NCBI Taxonomy" id="580047"/>
    <lineage>
        <taxon>Bacteria</taxon>
        <taxon>Pseudomonadati</taxon>
        <taxon>Chlamydiota</taxon>
        <taxon>Chlamydiia</taxon>
        <taxon>Chlamydiales</taxon>
        <taxon>Chlamydiaceae</taxon>
        <taxon>Chlamydia/Chlamydophila group</taxon>
        <taxon>Chlamydia</taxon>
    </lineage>
</organism>
<dbReference type="EMBL" id="CP002401">
    <property type="protein sequence ID" value="AEP35031.1"/>
    <property type="molecule type" value="Genomic_DNA"/>
</dbReference>
<sequence length="282" mass="32209">MHSYRVVDRRFLACYDQEIIDYSQIFRTGVTLTMEISHILEDLVYDNGVLPREAIEAAIVKHHQITPYLLKILEEAIDHVSDIIDDDCYQGHLYAMYLLAQFRETRALPLIIKLFSFEQDIPHAIAGDVLTEDLSRILASVCDDVALIQELIETPHVNPYVQAAAISSLVALVGVHKLSRETAIRYFGELLNYRLEKKPSFAWDSLVASICALYPKELFYPISKAFSAGLIDTSFISMEDVETIIHEESIDSCLKEVLSSTDLINDTLEEMEKWLERFPFES</sequence>
<dbReference type="PATRIC" id="fig|580047.4.peg.227"/>
<dbReference type="Proteomes" id="UP000009287">
    <property type="component" value="Chromosome"/>
</dbReference>
<evidence type="ECO:0000313" key="1">
    <source>
        <dbReference type="EMBL" id="AEP35031.1"/>
    </source>
</evidence>
<dbReference type="InterPro" id="IPR010602">
    <property type="entry name" value="DUF1186"/>
</dbReference>
<dbReference type="Pfam" id="PF06685">
    <property type="entry name" value="DUF1186"/>
    <property type="match status" value="1"/>
</dbReference>
<name>G4NP19_CHLT4</name>
<proteinExistence type="predicted"/>
<accession>G4NP19</accession>
<evidence type="ECO:0000313" key="2">
    <source>
        <dbReference type="Proteomes" id="UP000009287"/>
    </source>
</evidence>
<dbReference type="AlphaFoldDB" id="G4NP19"/>
<protein>
    <submittedName>
        <fullName evidence="1">Putative membrane associated protein</fullName>
    </submittedName>
</protein>